<reference evidence="2" key="1">
    <citation type="submission" date="2022-10" db="EMBL/GenBank/DDBJ databases">
        <title>Gaoshiqiia sediminis gen. nov., sp. nov., isolated from coastal sediment.</title>
        <authorList>
            <person name="Yu W.X."/>
            <person name="Mu D.S."/>
            <person name="Du J.Z."/>
            <person name="Liang Y.Q."/>
        </authorList>
    </citation>
    <scope>NUCLEOTIDE SEQUENCE</scope>
    <source>
        <strain evidence="2">A06</strain>
    </source>
</reference>
<dbReference type="Gene3D" id="2.60.40.3440">
    <property type="match status" value="2"/>
</dbReference>
<proteinExistence type="predicted"/>
<dbReference type="Proteomes" id="UP001163821">
    <property type="component" value="Unassembled WGS sequence"/>
</dbReference>
<dbReference type="Pfam" id="PF13585">
    <property type="entry name" value="CHU_C"/>
    <property type="match status" value="1"/>
</dbReference>
<dbReference type="Pfam" id="PF17963">
    <property type="entry name" value="Big_9"/>
    <property type="match status" value="2"/>
</dbReference>
<comment type="caution">
    <text evidence="2">The sequence shown here is derived from an EMBL/GenBank/DDBJ whole genome shotgun (WGS) entry which is preliminary data.</text>
</comment>
<accession>A0AA41YBV4</accession>
<dbReference type="GO" id="GO:0005509">
    <property type="term" value="F:calcium ion binding"/>
    <property type="evidence" value="ECO:0007669"/>
    <property type="project" value="InterPro"/>
</dbReference>
<name>A0AA41YBV4_9BACT</name>
<protein>
    <submittedName>
        <fullName evidence="2">Ig-like domain-containing protein</fullName>
    </submittedName>
</protein>
<dbReference type="InterPro" id="IPR028974">
    <property type="entry name" value="TSP_type-3_rpt"/>
</dbReference>
<evidence type="ECO:0000313" key="2">
    <source>
        <dbReference type="EMBL" id="MCW0484978.1"/>
    </source>
</evidence>
<evidence type="ECO:0000313" key="3">
    <source>
        <dbReference type="Proteomes" id="UP001163821"/>
    </source>
</evidence>
<gene>
    <name evidence="2" type="ORF">N2K84_19750</name>
</gene>
<feature type="compositionally biased region" description="Acidic residues" evidence="1">
    <location>
        <begin position="467"/>
        <end position="484"/>
    </location>
</feature>
<dbReference type="RefSeq" id="WP_282593563.1">
    <property type="nucleotide sequence ID" value="NZ_JAPAAF010000070.1"/>
</dbReference>
<sequence>MIRLRYIWTLMLLAATLVVAGQNYVIDEVCIGSRATYRIDGEEGSTYSWTLTDEYGTIIQNNIPSTLITGVDPATGAPNTSSEVQISWNMPGTYLLSAVQTSLFNCDSLQLGEVIVHISPTAYAGPPQVICPGEEVILYGATASNFNNLLWTTSGDGQFDDPDKLNPEYRPGVNDLALGFVNLTLTAEGLGRNGTCTPAVSSVNIILIDADELVSITDSTVCEIDLPLAWNGDLIDRAGTYTADLVSIHGCDSTAILNLTVLPDNVVPVAVDDRYVIQQGVINTFDVLANDSDPNGELDPTSLHISTPPAHGTISLNGNFEVIYTPDPDYTGEDSFGYTVCDDGIPCYVLCDFANVTITILPPNTPPIAMDDYYSTGCSPFDANILANDYDPDGDNIYVLTQPVTFPTLGTVTIHPDGTISYTFDRGTSGFDQFIYEICDDNYFPECDQATVYITIFSDFDCDGIPDEDDIDDDNDGIVDWDEGDLSRDSDGDGIPDSLDIDSDNDGIPDNIEAQAEGKPHIRPSGIDENENGLDDIYEQDGNLGLTPVDTDGDGLPDYIDTDTDDDGVPDYIEGYDADANGIADVLPVGADDDGDGLDNAYDDFFGGFNENDLNNAYGAHPPLQDFDDDDIRDWRDVDDDNDGIPTIHEDLNNNGVYHDDDLDLDGHPEYLDAQDDCKMFIPEGFSPNDDGVHDYFQIYCMKKYPDAKLMIFTREGDLLYEHERYGNREFWGSFEASWWNGESIKNHQNGHHKVVPGVYMYILDLGNGDLERGFVMVSY</sequence>
<dbReference type="AlphaFoldDB" id="A0AA41YBV4"/>
<dbReference type="SUPFAM" id="SSF103647">
    <property type="entry name" value="TSP type-3 repeat"/>
    <property type="match status" value="2"/>
</dbReference>
<dbReference type="EMBL" id="JAPAAF010000070">
    <property type="protein sequence ID" value="MCW0484978.1"/>
    <property type="molecule type" value="Genomic_DNA"/>
</dbReference>
<keyword evidence="3" id="KW-1185">Reference proteome</keyword>
<evidence type="ECO:0000256" key="1">
    <source>
        <dbReference type="SAM" id="MobiDB-lite"/>
    </source>
</evidence>
<organism evidence="2 3">
    <name type="scientific">Gaoshiqia sediminis</name>
    <dbReference type="NCBI Taxonomy" id="2986998"/>
    <lineage>
        <taxon>Bacteria</taxon>
        <taxon>Pseudomonadati</taxon>
        <taxon>Bacteroidota</taxon>
        <taxon>Bacteroidia</taxon>
        <taxon>Marinilabiliales</taxon>
        <taxon>Prolixibacteraceae</taxon>
        <taxon>Gaoshiqia</taxon>
    </lineage>
</organism>
<feature type="region of interest" description="Disordered" evidence="1">
    <location>
        <begin position="467"/>
        <end position="506"/>
    </location>
</feature>